<evidence type="ECO:0000313" key="14">
    <source>
        <dbReference type="EMBL" id="OMO59567.1"/>
    </source>
</evidence>
<dbReference type="GO" id="GO:0005634">
    <property type="term" value="C:nucleus"/>
    <property type="evidence" value="ECO:0007669"/>
    <property type="project" value="UniProtKB-SubCell"/>
</dbReference>
<dbReference type="Gramene" id="OMO59567">
    <property type="protein sequence ID" value="OMO59567"/>
    <property type="gene ID" value="CCACVL1_24757"/>
</dbReference>
<keyword evidence="3" id="KW-0479">Metal-binding</keyword>
<keyword evidence="5" id="KW-0862">Zinc</keyword>
<evidence type="ECO:0000259" key="11">
    <source>
        <dbReference type="Pfam" id="PF09733"/>
    </source>
</evidence>
<dbReference type="GO" id="GO:0031490">
    <property type="term" value="F:chromatin DNA binding"/>
    <property type="evidence" value="ECO:0007669"/>
    <property type="project" value="TreeGrafter"/>
</dbReference>
<reference evidence="14 15" key="1">
    <citation type="submission" date="2013-09" db="EMBL/GenBank/DDBJ databases">
        <title>Corchorus capsularis genome sequencing.</title>
        <authorList>
            <person name="Alam M."/>
            <person name="Haque M.S."/>
            <person name="Islam M.S."/>
            <person name="Emdad E.M."/>
            <person name="Islam M.M."/>
            <person name="Ahmed B."/>
            <person name="Halim A."/>
            <person name="Hossen Q.M.M."/>
            <person name="Hossain M.Z."/>
            <person name="Ahmed R."/>
            <person name="Khan M.M."/>
            <person name="Islam R."/>
            <person name="Rashid M.M."/>
            <person name="Khan S.A."/>
            <person name="Rahman M.S."/>
            <person name="Alam M."/>
        </authorList>
    </citation>
    <scope>NUCLEOTIDE SEQUENCE [LARGE SCALE GENOMIC DNA]</scope>
    <source>
        <strain evidence="15">cv. CVL-1</strain>
        <tissue evidence="14">Whole seedling</tissue>
    </source>
</reference>
<protein>
    <submittedName>
        <fullName evidence="14">Polycomb protein, VEFS-Box</fullName>
    </submittedName>
</protein>
<evidence type="ECO:0000256" key="9">
    <source>
        <dbReference type="ARBA" id="ARBA00023242"/>
    </source>
</evidence>
<keyword evidence="15" id="KW-1185">Reference proteome</keyword>
<evidence type="ECO:0000256" key="1">
    <source>
        <dbReference type="ARBA" id="ARBA00004123"/>
    </source>
</evidence>
<keyword evidence="8" id="KW-0804">Transcription</keyword>
<keyword evidence="9" id="KW-0539">Nucleus</keyword>
<dbReference type="Pfam" id="PF16135">
    <property type="entry name" value="TDBD"/>
    <property type="match status" value="1"/>
</dbReference>
<feature type="domain" description="Tify" evidence="12">
    <location>
        <begin position="422"/>
        <end position="456"/>
    </location>
</feature>
<gene>
    <name evidence="14" type="ORF">CCACVL1_24757</name>
</gene>
<evidence type="ECO:0000256" key="4">
    <source>
        <dbReference type="ARBA" id="ARBA00022771"/>
    </source>
</evidence>
<accession>A0A1R3GNF2</accession>
<dbReference type="AlphaFoldDB" id="A0A1R3GNF2"/>
<dbReference type="EMBL" id="AWWV01013901">
    <property type="protein sequence ID" value="OMO59567.1"/>
    <property type="molecule type" value="Genomic_DNA"/>
</dbReference>
<evidence type="ECO:0000256" key="5">
    <source>
        <dbReference type="ARBA" id="ARBA00022833"/>
    </source>
</evidence>
<keyword evidence="4" id="KW-0863">Zinc-finger</keyword>
<comment type="caution">
    <text evidence="14">The sequence shown here is derived from an EMBL/GenBank/DDBJ whole genome shotgun (WGS) entry which is preliminary data.</text>
</comment>
<dbReference type="OrthoDB" id="166746at2759"/>
<organism evidence="14 15">
    <name type="scientific">Corchorus capsularis</name>
    <name type="common">Jute</name>
    <dbReference type="NCBI Taxonomy" id="210143"/>
    <lineage>
        <taxon>Eukaryota</taxon>
        <taxon>Viridiplantae</taxon>
        <taxon>Streptophyta</taxon>
        <taxon>Embryophyta</taxon>
        <taxon>Tracheophyta</taxon>
        <taxon>Spermatophyta</taxon>
        <taxon>Magnoliopsida</taxon>
        <taxon>eudicotyledons</taxon>
        <taxon>Gunneridae</taxon>
        <taxon>Pentapetalae</taxon>
        <taxon>rosids</taxon>
        <taxon>malvids</taxon>
        <taxon>Malvales</taxon>
        <taxon>Malvaceae</taxon>
        <taxon>Grewioideae</taxon>
        <taxon>Apeibeae</taxon>
        <taxon>Corchorus</taxon>
    </lineage>
</organism>
<dbReference type="OMA" id="FAMHENG"/>
<evidence type="ECO:0000313" key="15">
    <source>
        <dbReference type="Proteomes" id="UP000188268"/>
    </source>
</evidence>
<dbReference type="GO" id="GO:0006325">
    <property type="term" value="P:chromatin organization"/>
    <property type="evidence" value="ECO:0007669"/>
    <property type="project" value="UniProtKB-KW"/>
</dbReference>
<feature type="domain" description="Polycomb protein SUZ12-like zinc finger" evidence="13">
    <location>
        <begin position="35"/>
        <end position="102"/>
    </location>
</feature>
<evidence type="ECO:0000256" key="8">
    <source>
        <dbReference type="ARBA" id="ARBA00023163"/>
    </source>
</evidence>
<feature type="domain" description="Polycomb protein VEFS-Box" evidence="11">
    <location>
        <begin position="253"/>
        <end position="363"/>
    </location>
</feature>
<comment type="subcellular location">
    <subcellularLocation>
        <location evidence="1">Nucleus</location>
    </subcellularLocation>
</comment>
<feature type="compositionally biased region" description="Basic and acidic residues" evidence="10">
    <location>
        <begin position="159"/>
        <end position="178"/>
    </location>
</feature>
<evidence type="ECO:0000256" key="3">
    <source>
        <dbReference type="ARBA" id="ARBA00022723"/>
    </source>
</evidence>
<dbReference type="STRING" id="210143.A0A1R3GNF2"/>
<dbReference type="Pfam" id="PF09733">
    <property type="entry name" value="VEFS-Box"/>
    <property type="match status" value="1"/>
</dbReference>
<dbReference type="Pfam" id="PF23320">
    <property type="entry name" value="Zn_SUZ12"/>
    <property type="match status" value="1"/>
</dbReference>
<dbReference type="Proteomes" id="UP000188268">
    <property type="component" value="Unassembled WGS sequence"/>
</dbReference>
<evidence type="ECO:0000259" key="13">
    <source>
        <dbReference type="Pfam" id="PF23320"/>
    </source>
</evidence>
<evidence type="ECO:0000256" key="10">
    <source>
        <dbReference type="SAM" id="MobiDB-lite"/>
    </source>
</evidence>
<sequence length="465" mass="52650">MCRQNSCLYMSTEESDTAIENLLIYCKPVELLRAGIVIFNYKDYGNMLQKTEVTEDFSCPFCLMQCASFKGLRYHLCSSHDLFNFDFWVTEEYQAVNVSVKIDSLISETVASGVDPRVETFCFCSKPRRRRPKNPLQSEKNVSVQFLEMDSPKMASESWQEKNDGERASKSIPIEKDLQNGWHGGENFGPDYTSATECLARVATSCNGPGVSIAMAHSPVDPDCIKSFSGSDTAVPPAKTRKIMAERSEPRNRMLLVKRQFFHSHRVQPMAIDQVMSDRDSEDEVDDDIADLEDRRMLDDFVDVSKDEKQLMHLWNSFVRKQRVLADGHVAWACEAFSKLHGQELIKSPALFCFLTAISKVPSSNLRDRKSLNVTRDSYVEPDRLFVVQKSELVWFVNKTDRLDQVNAQDAMRSGRIAANGMISCGCCSRLFTVEGFAVHAGSKTKTPYKHMVLADDHNNPMSMV</sequence>
<evidence type="ECO:0000256" key="7">
    <source>
        <dbReference type="ARBA" id="ARBA00023015"/>
    </source>
</evidence>
<dbReference type="PANTHER" id="PTHR22597">
    <property type="entry name" value="POLYCOMB GROUP PROTEIN"/>
    <property type="match status" value="1"/>
</dbReference>
<dbReference type="CDD" id="cd21553">
    <property type="entry name" value="VEFS-box_EMF2-like"/>
    <property type="match status" value="1"/>
</dbReference>
<dbReference type="InterPro" id="IPR032308">
    <property type="entry name" value="TDBD"/>
</dbReference>
<proteinExistence type="inferred from homology"/>
<dbReference type="InterPro" id="IPR057540">
    <property type="entry name" value="Znf_SUZ12"/>
</dbReference>
<evidence type="ECO:0000256" key="2">
    <source>
        <dbReference type="ARBA" id="ARBA00007416"/>
    </source>
</evidence>
<dbReference type="GO" id="GO:0008270">
    <property type="term" value="F:zinc ion binding"/>
    <property type="evidence" value="ECO:0007669"/>
    <property type="project" value="UniProtKB-KW"/>
</dbReference>
<feature type="region of interest" description="Disordered" evidence="10">
    <location>
        <begin position="152"/>
        <end position="185"/>
    </location>
</feature>
<name>A0A1R3GNF2_COCAP</name>
<dbReference type="InterPro" id="IPR019135">
    <property type="entry name" value="Polycomb_protein_VEFS-Box"/>
</dbReference>
<evidence type="ECO:0000259" key="12">
    <source>
        <dbReference type="Pfam" id="PF16135"/>
    </source>
</evidence>
<dbReference type="PANTHER" id="PTHR22597:SF0">
    <property type="entry name" value="POLYCOMB PROTEIN SUZ12"/>
    <property type="match status" value="1"/>
</dbReference>
<comment type="similarity">
    <text evidence="2">Belongs to the VEFS (VRN2-EMF2-FIS2-SU(Z)12) family.</text>
</comment>
<evidence type="ECO:0000256" key="6">
    <source>
        <dbReference type="ARBA" id="ARBA00022853"/>
    </source>
</evidence>
<dbReference type="CDD" id="cd21749">
    <property type="entry name" value="ZnB-Zn_EMF2-like"/>
    <property type="match status" value="1"/>
</dbReference>
<keyword evidence="7" id="KW-0805">Transcription regulation</keyword>
<keyword evidence="6" id="KW-0156">Chromatin regulator</keyword>